<dbReference type="EC" id="4.1.1.52" evidence="7"/>
<evidence type="ECO:0000313" key="11">
    <source>
        <dbReference type="Proteomes" id="UP000027920"/>
    </source>
</evidence>
<protein>
    <recommendedName>
        <fullName evidence="7">6-methylsalicylate decarboxylase</fullName>
        <ecNumber evidence="7">4.1.1.52</ecNumber>
    </recommendedName>
</protein>
<evidence type="ECO:0000256" key="1">
    <source>
        <dbReference type="ARBA" id="ARBA00005871"/>
    </source>
</evidence>
<dbReference type="GO" id="GO:0019748">
    <property type="term" value="P:secondary metabolic process"/>
    <property type="evidence" value="ECO:0007669"/>
    <property type="project" value="TreeGrafter"/>
</dbReference>
<comment type="catalytic activity">
    <reaction evidence="6">
        <text>6-methylsalicylate + H(+) = 3-methylphenol + CO2</text>
        <dbReference type="Rhea" id="RHEA:23112"/>
        <dbReference type="ChEBI" id="CHEBI:15378"/>
        <dbReference type="ChEBI" id="CHEBI:16526"/>
        <dbReference type="ChEBI" id="CHEBI:17231"/>
        <dbReference type="ChEBI" id="CHEBI:36658"/>
        <dbReference type="EC" id="4.1.1.52"/>
    </reaction>
    <physiologicalReaction direction="left-to-right" evidence="6">
        <dbReference type="Rhea" id="RHEA:23113"/>
    </physiologicalReaction>
</comment>
<gene>
    <name evidence="10" type="ORF">A1O9_05432</name>
</gene>
<dbReference type="PANTHER" id="PTHR21240:SF29">
    <property type="entry name" value="AMIDOHYDROLASE-RELATED DOMAIN-CONTAINING PROTEIN"/>
    <property type="match status" value="1"/>
</dbReference>
<dbReference type="Proteomes" id="UP000027920">
    <property type="component" value="Unassembled WGS sequence"/>
</dbReference>
<dbReference type="HOGENOM" id="CLU_039329_2_1_1"/>
<keyword evidence="4" id="KW-0862">Zinc</keyword>
<dbReference type="InterPro" id="IPR006680">
    <property type="entry name" value="Amidohydro-rel"/>
</dbReference>
<keyword evidence="3 8" id="KW-0210">Decarboxylase</keyword>
<dbReference type="GeneID" id="25280358"/>
<evidence type="ECO:0000313" key="10">
    <source>
        <dbReference type="EMBL" id="KEF57515.1"/>
    </source>
</evidence>
<evidence type="ECO:0000256" key="8">
    <source>
        <dbReference type="RuleBase" id="RU366045"/>
    </source>
</evidence>
<dbReference type="OrthoDB" id="2832284at2759"/>
<name>A0A072PPS1_9EURO</name>
<dbReference type="SUPFAM" id="SSF51556">
    <property type="entry name" value="Metallo-dependent hydrolases"/>
    <property type="match status" value="1"/>
</dbReference>
<evidence type="ECO:0000256" key="6">
    <source>
        <dbReference type="ARBA" id="ARBA00036832"/>
    </source>
</evidence>
<evidence type="ECO:0000256" key="3">
    <source>
        <dbReference type="ARBA" id="ARBA00022793"/>
    </source>
</evidence>
<dbReference type="VEuPathDB" id="FungiDB:A1O9_05432"/>
<comment type="similarity">
    <text evidence="1">Belongs to the metallo-dependent hydrolases superfamily. ACMSD family.</text>
</comment>
<dbReference type="PANTHER" id="PTHR21240">
    <property type="entry name" value="2-AMINO-3-CARBOXYLMUCONATE-6-SEMIALDEHYDE DECARBOXYLASE"/>
    <property type="match status" value="1"/>
</dbReference>
<evidence type="ECO:0000256" key="5">
    <source>
        <dbReference type="ARBA" id="ARBA00023239"/>
    </source>
</evidence>
<dbReference type="InterPro" id="IPR032466">
    <property type="entry name" value="Metal_Hydrolase"/>
</dbReference>
<keyword evidence="11" id="KW-1185">Reference proteome</keyword>
<proteinExistence type="inferred from homology"/>
<keyword evidence="5 8" id="KW-0456">Lyase</keyword>
<evidence type="ECO:0000256" key="4">
    <source>
        <dbReference type="ARBA" id="ARBA00022833"/>
    </source>
</evidence>
<dbReference type="Gene3D" id="3.20.20.140">
    <property type="entry name" value="Metal-dependent hydrolases"/>
    <property type="match status" value="1"/>
</dbReference>
<sequence>MDSVNSLSIDVHHHSFPPAYIKYLEAASQRPGGWVTEEWTAQTACDYCHSKGIGVAILSCIPGGPHSNEDLPRASEFTRECNEYNAQLVQNSPSGSFGFFAHVTNLCEIDLTLKEIEYAFQQLDADGITLATSYHKDGRLHYLGDPLFTPIWDDLSARKAVVFVHPVPSANMAAINEALPAPAFEFPHETGRTAIDLITNPSNMLKGHAAGCKIILSHAGGDLPYLIDRVAGLMSLGPPSLRLKKSSEEILAEARRFYYETALSSSPMQLNALSALLGSSSAHILFGTDFPPAGVDAIDYFSRQLHESRVVSVQDMRRNTLQLFPRFRGQVQK</sequence>
<dbReference type="EMBL" id="AMGV01000004">
    <property type="protein sequence ID" value="KEF57515.1"/>
    <property type="molecule type" value="Genomic_DNA"/>
</dbReference>
<dbReference type="Pfam" id="PF04909">
    <property type="entry name" value="Amidohydro_2"/>
    <property type="match status" value="1"/>
</dbReference>
<dbReference type="AlphaFoldDB" id="A0A072PPS1"/>
<keyword evidence="2" id="KW-0479">Metal-binding</keyword>
<evidence type="ECO:0000256" key="7">
    <source>
        <dbReference type="ARBA" id="ARBA00038889"/>
    </source>
</evidence>
<dbReference type="GO" id="GO:0046872">
    <property type="term" value="F:metal ion binding"/>
    <property type="evidence" value="ECO:0007669"/>
    <property type="project" value="UniProtKB-KW"/>
</dbReference>
<dbReference type="GO" id="GO:0047596">
    <property type="term" value="F:6-methylsalicylate decarboxylase activity"/>
    <property type="evidence" value="ECO:0007669"/>
    <property type="project" value="UniProtKB-EC"/>
</dbReference>
<feature type="domain" description="Amidohydrolase-related" evidence="9">
    <location>
        <begin position="9"/>
        <end position="295"/>
    </location>
</feature>
<evidence type="ECO:0000256" key="2">
    <source>
        <dbReference type="ARBA" id="ARBA00022723"/>
    </source>
</evidence>
<dbReference type="InterPro" id="IPR032465">
    <property type="entry name" value="ACMSD"/>
</dbReference>
<accession>A0A072PPS1</accession>
<reference evidence="10 11" key="1">
    <citation type="submission" date="2013-03" db="EMBL/GenBank/DDBJ databases">
        <title>The Genome Sequence of Exophiala aquamarina CBS 119918.</title>
        <authorList>
            <consortium name="The Broad Institute Genomics Platform"/>
            <person name="Cuomo C."/>
            <person name="de Hoog S."/>
            <person name="Gorbushina A."/>
            <person name="Walker B."/>
            <person name="Young S.K."/>
            <person name="Zeng Q."/>
            <person name="Gargeya S."/>
            <person name="Fitzgerald M."/>
            <person name="Haas B."/>
            <person name="Abouelleil A."/>
            <person name="Allen A.W."/>
            <person name="Alvarado L."/>
            <person name="Arachchi H.M."/>
            <person name="Berlin A.M."/>
            <person name="Chapman S.B."/>
            <person name="Gainer-Dewar J."/>
            <person name="Goldberg J."/>
            <person name="Griggs A."/>
            <person name="Gujja S."/>
            <person name="Hansen M."/>
            <person name="Howarth C."/>
            <person name="Imamovic A."/>
            <person name="Ireland A."/>
            <person name="Larimer J."/>
            <person name="McCowan C."/>
            <person name="Murphy C."/>
            <person name="Pearson M."/>
            <person name="Poon T.W."/>
            <person name="Priest M."/>
            <person name="Roberts A."/>
            <person name="Saif S."/>
            <person name="Shea T."/>
            <person name="Sisk P."/>
            <person name="Sykes S."/>
            <person name="Wortman J."/>
            <person name="Nusbaum C."/>
            <person name="Birren B."/>
        </authorList>
    </citation>
    <scope>NUCLEOTIDE SEQUENCE [LARGE SCALE GENOMIC DNA]</scope>
    <source>
        <strain evidence="10 11">CBS 119918</strain>
    </source>
</reference>
<comment type="caution">
    <text evidence="10">The sequence shown here is derived from an EMBL/GenBank/DDBJ whole genome shotgun (WGS) entry which is preliminary data.</text>
</comment>
<dbReference type="RefSeq" id="XP_013260105.1">
    <property type="nucleotide sequence ID" value="XM_013404651.1"/>
</dbReference>
<dbReference type="GO" id="GO:0016787">
    <property type="term" value="F:hydrolase activity"/>
    <property type="evidence" value="ECO:0007669"/>
    <property type="project" value="InterPro"/>
</dbReference>
<dbReference type="STRING" id="1182545.A0A072PPS1"/>
<organism evidence="10 11">
    <name type="scientific">Exophiala aquamarina CBS 119918</name>
    <dbReference type="NCBI Taxonomy" id="1182545"/>
    <lineage>
        <taxon>Eukaryota</taxon>
        <taxon>Fungi</taxon>
        <taxon>Dikarya</taxon>
        <taxon>Ascomycota</taxon>
        <taxon>Pezizomycotina</taxon>
        <taxon>Eurotiomycetes</taxon>
        <taxon>Chaetothyriomycetidae</taxon>
        <taxon>Chaetothyriales</taxon>
        <taxon>Herpotrichiellaceae</taxon>
        <taxon>Exophiala</taxon>
    </lineage>
</organism>
<evidence type="ECO:0000259" key="9">
    <source>
        <dbReference type="Pfam" id="PF04909"/>
    </source>
</evidence>
<dbReference type="GO" id="GO:0005829">
    <property type="term" value="C:cytosol"/>
    <property type="evidence" value="ECO:0007669"/>
    <property type="project" value="TreeGrafter"/>
</dbReference>